<evidence type="ECO:0000313" key="2">
    <source>
        <dbReference type="Proteomes" id="UP000478052"/>
    </source>
</evidence>
<name>A0A6G0VW42_APHCR</name>
<keyword evidence="2" id="KW-1185">Reference proteome</keyword>
<organism evidence="1 2">
    <name type="scientific">Aphis craccivora</name>
    <name type="common">Cowpea aphid</name>
    <dbReference type="NCBI Taxonomy" id="307492"/>
    <lineage>
        <taxon>Eukaryota</taxon>
        <taxon>Metazoa</taxon>
        <taxon>Ecdysozoa</taxon>
        <taxon>Arthropoda</taxon>
        <taxon>Hexapoda</taxon>
        <taxon>Insecta</taxon>
        <taxon>Pterygota</taxon>
        <taxon>Neoptera</taxon>
        <taxon>Paraneoptera</taxon>
        <taxon>Hemiptera</taxon>
        <taxon>Sternorrhyncha</taxon>
        <taxon>Aphidomorpha</taxon>
        <taxon>Aphidoidea</taxon>
        <taxon>Aphididae</taxon>
        <taxon>Aphidini</taxon>
        <taxon>Aphis</taxon>
        <taxon>Aphis</taxon>
    </lineage>
</organism>
<gene>
    <name evidence="1" type="ORF">FWK35_00034240</name>
</gene>
<dbReference type="EMBL" id="VUJU01011645">
    <property type="protein sequence ID" value="KAF0710471.1"/>
    <property type="molecule type" value="Genomic_DNA"/>
</dbReference>
<dbReference type="OrthoDB" id="6618499at2759"/>
<dbReference type="AlphaFoldDB" id="A0A6G0VW42"/>
<dbReference type="Proteomes" id="UP000478052">
    <property type="component" value="Unassembled WGS sequence"/>
</dbReference>
<proteinExistence type="predicted"/>
<evidence type="ECO:0000313" key="1">
    <source>
        <dbReference type="EMBL" id="KAF0710471.1"/>
    </source>
</evidence>
<protein>
    <submittedName>
        <fullName evidence="1">Uncharacterized protein</fullName>
    </submittedName>
</protein>
<reference evidence="1 2" key="1">
    <citation type="submission" date="2019-08" db="EMBL/GenBank/DDBJ databases">
        <title>Whole genome of Aphis craccivora.</title>
        <authorList>
            <person name="Voronova N.V."/>
            <person name="Shulinski R.S."/>
            <person name="Bandarenka Y.V."/>
            <person name="Zhorov D.G."/>
            <person name="Warner D."/>
        </authorList>
    </citation>
    <scope>NUCLEOTIDE SEQUENCE [LARGE SCALE GENOMIC DNA]</scope>
    <source>
        <strain evidence="1">180601</strain>
        <tissue evidence="1">Whole Body</tissue>
    </source>
</reference>
<comment type="caution">
    <text evidence="1">The sequence shown here is derived from an EMBL/GenBank/DDBJ whole genome shotgun (WGS) entry which is preliminary data.</text>
</comment>
<sequence>MIDIPDDRKYSKYSDYILENYIDENSKFPPSMWTSHSATLNRTTNNCNKKILNHFLKRDMPIKLYRRSSGTAIKMYGMTP</sequence>
<feature type="non-terminal residue" evidence="1">
    <location>
        <position position="80"/>
    </location>
</feature>
<accession>A0A6G0VW42</accession>